<dbReference type="Pfam" id="PF16732">
    <property type="entry name" value="ComP_DUS"/>
    <property type="match status" value="1"/>
</dbReference>
<gene>
    <name evidence="2" type="ORF">LMG18091_00647</name>
</gene>
<dbReference type="InterPro" id="IPR045584">
    <property type="entry name" value="Pilin-like"/>
</dbReference>
<organism evidence="2 3">
    <name type="scientific">Ralstonia wenshanensis</name>
    <dbReference type="NCBI Taxonomy" id="2842456"/>
    <lineage>
        <taxon>Bacteria</taxon>
        <taxon>Pseudomonadati</taxon>
        <taxon>Pseudomonadota</taxon>
        <taxon>Betaproteobacteria</taxon>
        <taxon>Burkholderiales</taxon>
        <taxon>Burkholderiaceae</taxon>
        <taxon>Ralstonia</taxon>
    </lineage>
</organism>
<dbReference type="EMBL" id="CATWAF010000001">
    <property type="protein sequence ID" value="CAJ0686789.1"/>
    <property type="molecule type" value="Genomic_DNA"/>
</dbReference>
<sequence length="158" mass="16720">MQLQRSVLSRQRGFTLVELMIVVAIVGILAIIGYPSYNQFVQKGRRAEAKAALLSTMQLFERHFAQVNSYAPAAGGGTAWTGFNAYSGDSPSSSNYTIGAALCTDKPVGGQADQCVELTATPVAGKADTTCGSLIYRSTGEKFNMVTSGAYASTQGCW</sequence>
<dbReference type="AlphaFoldDB" id="A0AAD2AVI4"/>
<dbReference type="Pfam" id="PF07963">
    <property type="entry name" value="N_methyl"/>
    <property type="match status" value="1"/>
</dbReference>
<keyword evidence="3" id="KW-1185">Reference proteome</keyword>
<dbReference type="Proteomes" id="UP001189915">
    <property type="component" value="Unassembled WGS sequence"/>
</dbReference>
<dbReference type="NCBIfam" id="TIGR02532">
    <property type="entry name" value="IV_pilin_GFxxxE"/>
    <property type="match status" value="1"/>
</dbReference>
<name>A0AAD2AVI4_9RALS</name>
<dbReference type="InterPro" id="IPR031982">
    <property type="entry name" value="PilE-like"/>
</dbReference>
<dbReference type="Gene3D" id="3.30.700.10">
    <property type="entry name" value="Glycoprotein, Type 4 Pilin"/>
    <property type="match status" value="1"/>
</dbReference>
<evidence type="ECO:0000313" key="2">
    <source>
        <dbReference type="EMBL" id="CAJ0686789.1"/>
    </source>
</evidence>
<protein>
    <recommendedName>
        <fullName evidence="4">Type IV pilus assembly protein PilE</fullName>
    </recommendedName>
</protein>
<dbReference type="SUPFAM" id="SSF54523">
    <property type="entry name" value="Pili subunits"/>
    <property type="match status" value="1"/>
</dbReference>
<dbReference type="RefSeq" id="WP_316868559.1">
    <property type="nucleotide sequence ID" value="NZ_CATWAF010000001.1"/>
</dbReference>
<feature type="transmembrane region" description="Helical" evidence="1">
    <location>
        <begin position="12"/>
        <end position="34"/>
    </location>
</feature>
<reference evidence="2 3" key="1">
    <citation type="submission" date="2023-07" db="EMBL/GenBank/DDBJ databases">
        <authorList>
            <person name="Peeters C."/>
        </authorList>
    </citation>
    <scope>NUCLEOTIDE SEQUENCE [LARGE SCALE GENOMIC DNA]</scope>
    <source>
        <strain evidence="2 3">LMG 18091</strain>
    </source>
</reference>
<comment type="caution">
    <text evidence="2">The sequence shown here is derived from an EMBL/GenBank/DDBJ whole genome shotgun (WGS) entry which is preliminary data.</text>
</comment>
<dbReference type="PROSITE" id="PS00409">
    <property type="entry name" value="PROKAR_NTER_METHYL"/>
    <property type="match status" value="1"/>
</dbReference>
<accession>A0AAD2AVI4</accession>
<proteinExistence type="predicted"/>
<dbReference type="PANTHER" id="PTHR30093">
    <property type="entry name" value="GENERAL SECRETION PATHWAY PROTEIN G"/>
    <property type="match status" value="1"/>
</dbReference>
<keyword evidence="1" id="KW-0472">Membrane</keyword>
<dbReference type="InterPro" id="IPR012902">
    <property type="entry name" value="N_methyl_site"/>
</dbReference>
<evidence type="ECO:0000313" key="3">
    <source>
        <dbReference type="Proteomes" id="UP001189915"/>
    </source>
</evidence>
<evidence type="ECO:0000256" key="1">
    <source>
        <dbReference type="SAM" id="Phobius"/>
    </source>
</evidence>
<keyword evidence="1" id="KW-0812">Transmembrane</keyword>
<keyword evidence="1" id="KW-1133">Transmembrane helix</keyword>
<evidence type="ECO:0008006" key="4">
    <source>
        <dbReference type="Google" id="ProtNLM"/>
    </source>
</evidence>
<dbReference type="GO" id="GO:0043683">
    <property type="term" value="P:type IV pilus assembly"/>
    <property type="evidence" value="ECO:0007669"/>
    <property type="project" value="InterPro"/>
</dbReference>
<dbReference type="PANTHER" id="PTHR30093:SF47">
    <property type="entry name" value="TYPE IV PILUS NON-CORE MINOR PILIN PILE"/>
    <property type="match status" value="1"/>
</dbReference>